<evidence type="ECO:0000313" key="2">
    <source>
        <dbReference type="EMBL" id="SCL23648.1"/>
    </source>
</evidence>
<keyword evidence="3" id="KW-1185">Reference proteome</keyword>
<evidence type="ECO:0000313" key="3">
    <source>
        <dbReference type="Proteomes" id="UP000199413"/>
    </source>
</evidence>
<sequence length="56" mass="6447">MTQADENREKTAKTDALLMRPGNDPHRYAGQEPPPRERGETRVERDGQMVPVKQEE</sequence>
<protein>
    <submittedName>
        <fullName evidence="2">Uncharacterized protein</fullName>
    </submittedName>
</protein>
<name>A0A1C6S2M1_9ACTN</name>
<accession>A0A1C6S2M1</accession>
<dbReference type="EMBL" id="FMHV01000002">
    <property type="protein sequence ID" value="SCL23648.1"/>
    <property type="molecule type" value="Genomic_DNA"/>
</dbReference>
<gene>
    <name evidence="2" type="ORF">GA0070624_2775</name>
</gene>
<dbReference type="AlphaFoldDB" id="A0A1C6S2M1"/>
<feature type="compositionally biased region" description="Basic and acidic residues" evidence="1">
    <location>
        <begin position="1"/>
        <end position="13"/>
    </location>
</feature>
<proteinExistence type="predicted"/>
<evidence type="ECO:0000256" key="1">
    <source>
        <dbReference type="SAM" id="MobiDB-lite"/>
    </source>
</evidence>
<dbReference type="RefSeq" id="WP_176731688.1">
    <property type="nucleotide sequence ID" value="NZ_FMHV01000002.1"/>
</dbReference>
<organism evidence="2 3">
    <name type="scientific">Micromonospora rhizosphaerae</name>
    <dbReference type="NCBI Taxonomy" id="568872"/>
    <lineage>
        <taxon>Bacteria</taxon>
        <taxon>Bacillati</taxon>
        <taxon>Actinomycetota</taxon>
        <taxon>Actinomycetes</taxon>
        <taxon>Micromonosporales</taxon>
        <taxon>Micromonosporaceae</taxon>
        <taxon>Micromonospora</taxon>
    </lineage>
</organism>
<feature type="compositionally biased region" description="Basic and acidic residues" evidence="1">
    <location>
        <begin position="23"/>
        <end position="56"/>
    </location>
</feature>
<dbReference type="Proteomes" id="UP000199413">
    <property type="component" value="Unassembled WGS sequence"/>
</dbReference>
<reference evidence="3" key="1">
    <citation type="submission" date="2016-06" db="EMBL/GenBank/DDBJ databases">
        <authorList>
            <person name="Varghese N."/>
            <person name="Submissions Spin"/>
        </authorList>
    </citation>
    <scope>NUCLEOTIDE SEQUENCE [LARGE SCALE GENOMIC DNA]</scope>
    <source>
        <strain evidence="3">DSM 45431</strain>
    </source>
</reference>
<feature type="region of interest" description="Disordered" evidence="1">
    <location>
        <begin position="1"/>
        <end position="56"/>
    </location>
</feature>